<accession>A0A368FPU5</accession>
<dbReference type="EMBL" id="JOJR01000815">
    <property type="protein sequence ID" value="RCN34163.1"/>
    <property type="molecule type" value="Genomic_DNA"/>
</dbReference>
<dbReference type="AlphaFoldDB" id="A0A368FPU5"/>
<feature type="region of interest" description="Disordered" evidence="1">
    <location>
        <begin position="1"/>
        <end position="68"/>
    </location>
</feature>
<evidence type="ECO:0000313" key="2">
    <source>
        <dbReference type="EMBL" id="RCN34163.1"/>
    </source>
</evidence>
<protein>
    <submittedName>
        <fullName evidence="2">Uncharacterized protein</fullName>
    </submittedName>
</protein>
<dbReference type="OrthoDB" id="433924at2759"/>
<keyword evidence="3" id="KW-1185">Reference proteome</keyword>
<organism evidence="2 3">
    <name type="scientific">Ancylostoma caninum</name>
    <name type="common">Dog hookworm</name>
    <dbReference type="NCBI Taxonomy" id="29170"/>
    <lineage>
        <taxon>Eukaryota</taxon>
        <taxon>Metazoa</taxon>
        <taxon>Ecdysozoa</taxon>
        <taxon>Nematoda</taxon>
        <taxon>Chromadorea</taxon>
        <taxon>Rhabditida</taxon>
        <taxon>Rhabditina</taxon>
        <taxon>Rhabditomorpha</taxon>
        <taxon>Strongyloidea</taxon>
        <taxon>Ancylostomatidae</taxon>
        <taxon>Ancylostomatinae</taxon>
        <taxon>Ancylostoma</taxon>
    </lineage>
</organism>
<evidence type="ECO:0000313" key="3">
    <source>
        <dbReference type="Proteomes" id="UP000252519"/>
    </source>
</evidence>
<proteinExistence type="predicted"/>
<dbReference type="Proteomes" id="UP000252519">
    <property type="component" value="Unassembled WGS sequence"/>
</dbReference>
<sequence length="139" mass="15443">MYRIKELNGHAEDFPLADNASSSTSSFVTNSTAKKDARSSGKKATGDSQTNPAKRIRKTKPREVAPDAELGYNNGCIVDEYKGFSTKYTEPVVLVSYKEPLPKGFEDKQDEIVPVRIIAEKDPKKYLSIVQFKSVINLV</sequence>
<feature type="compositionally biased region" description="Basic and acidic residues" evidence="1">
    <location>
        <begin position="1"/>
        <end position="13"/>
    </location>
</feature>
<name>A0A368FPU5_ANCCA</name>
<dbReference type="STRING" id="29170.A0A368FPU5"/>
<feature type="compositionally biased region" description="Low complexity" evidence="1">
    <location>
        <begin position="21"/>
        <end position="32"/>
    </location>
</feature>
<gene>
    <name evidence="2" type="ORF">ANCCAN_19983</name>
</gene>
<reference evidence="2 3" key="1">
    <citation type="submission" date="2014-10" db="EMBL/GenBank/DDBJ databases">
        <title>Draft genome of the hookworm Ancylostoma caninum.</title>
        <authorList>
            <person name="Mitreva M."/>
        </authorList>
    </citation>
    <scope>NUCLEOTIDE SEQUENCE [LARGE SCALE GENOMIC DNA]</scope>
    <source>
        <strain evidence="2 3">Baltimore</strain>
    </source>
</reference>
<evidence type="ECO:0000256" key="1">
    <source>
        <dbReference type="SAM" id="MobiDB-lite"/>
    </source>
</evidence>
<comment type="caution">
    <text evidence="2">The sequence shown here is derived from an EMBL/GenBank/DDBJ whole genome shotgun (WGS) entry which is preliminary data.</text>
</comment>